<organism evidence="2 3">
    <name type="scientific">Roseofilum reptotaenium AO1-A</name>
    <dbReference type="NCBI Taxonomy" id="1925591"/>
    <lineage>
        <taxon>Bacteria</taxon>
        <taxon>Bacillati</taxon>
        <taxon>Cyanobacteriota</taxon>
        <taxon>Cyanophyceae</taxon>
        <taxon>Desertifilales</taxon>
        <taxon>Desertifilaceae</taxon>
        <taxon>Roseofilum</taxon>
    </lineage>
</organism>
<proteinExistence type="predicted"/>
<evidence type="ECO:0000313" key="2">
    <source>
        <dbReference type="EMBL" id="OJJ18981.1"/>
    </source>
</evidence>
<sequence>MTTKIGVFLPKKQDGDDKQPSIKRLNKLPNEVIDELLALIKCNKEVSLVEVEDLNNTLILNGNVFYKNFNLNE</sequence>
<name>A0A1L9QLA4_9CYAN</name>
<reference evidence="2" key="1">
    <citation type="submission" date="2016-10" db="EMBL/GenBank/DDBJ databases">
        <title>CRISPR-Cas defence system in Roseofilum reptotaenium: evidence of a bacteriophage-cyanobacterium arms race in the coral black band disease.</title>
        <authorList>
            <person name="Buerger P."/>
            <person name="Wood-Charlson E.M."/>
            <person name="Weynberg K.D."/>
            <person name="Willis B."/>
            <person name="Van Oppen M.J."/>
        </authorList>
    </citation>
    <scope>NUCLEOTIDE SEQUENCE [LARGE SCALE GENOMIC DNA]</scope>
    <source>
        <strain evidence="2">AO1-A</strain>
    </source>
</reference>
<keyword evidence="3" id="KW-1185">Reference proteome</keyword>
<comment type="caution">
    <text evidence="2">The sequence shown here is derived from an EMBL/GenBank/DDBJ whole genome shotgun (WGS) entry which is preliminary data.</text>
</comment>
<accession>A0A1L9QLA4</accession>
<protein>
    <submittedName>
        <fullName evidence="2">Uncharacterized protein</fullName>
    </submittedName>
</protein>
<dbReference type="EMBL" id="MLAW01000054">
    <property type="protein sequence ID" value="OJJ18981.1"/>
    <property type="molecule type" value="Genomic_DNA"/>
</dbReference>
<dbReference type="Proteomes" id="UP000183940">
    <property type="component" value="Unassembled WGS sequence"/>
</dbReference>
<dbReference type="STRING" id="1925591.BI308_22160"/>
<evidence type="ECO:0000256" key="1">
    <source>
        <dbReference type="SAM" id="MobiDB-lite"/>
    </source>
</evidence>
<gene>
    <name evidence="2" type="ORF">BI308_22160</name>
</gene>
<feature type="compositionally biased region" description="Basic and acidic residues" evidence="1">
    <location>
        <begin position="11"/>
        <end position="20"/>
    </location>
</feature>
<feature type="region of interest" description="Disordered" evidence="1">
    <location>
        <begin position="1"/>
        <end position="21"/>
    </location>
</feature>
<evidence type="ECO:0000313" key="3">
    <source>
        <dbReference type="Proteomes" id="UP000183940"/>
    </source>
</evidence>
<dbReference type="AlphaFoldDB" id="A0A1L9QLA4"/>